<accession>A0AA35G7H3</accession>
<dbReference type="Proteomes" id="UP001163687">
    <property type="component" value="Chromosome"/>
</dbReference>
<evidence type="ECO:0000313" key="2">
    <source>
        <dbReference type="EMBL" id="BDG59870.1"/>
    </source>
</evidence>
<reference evidence="2" key="1">
    <citation type="submission" date="2022-03" db="EMBL/GenBank/DDBJ databases">
        <title>Complete genome sequence of Caldinitratiruptor microaerophilus.</title>
        <authorList>
            <person name="Mukaiyama R."/>
            <person name="Nishiyama T."/>
            <person name="Ueda K."/>
        </authorList>
    </citation>
    <scope>NUCLEOTIDE SEQUENCE</scope>
    <source>
        <strain evidence="2">JCM 16183</strain>
    </source>
</reference>
<evidence type="ECO:0000313" key="3">
    <source>
        <dbReference type="Proteomes" id="UP001163687"/>
    </source>
</evidence>
<proteinExistence type="predicted"/>
<dbReference type="EMBL" id="AP025628">
    <property type="protein sequence ID" value="BDG59870.1"/>
    <property type="molecule type" value="Genomic_DNA"/>
</dbReference>
<dbReference type="RefSeq" id="WP_264843954.1">
    <property type="nucleotide sequence ID" value="NZ_AP025628.1"/>
</dbReference>
<keyword evidence="1" id="KW-0175">Coiled coil</keyword>
<name>A0AA35G7H3_9FIRM</name>
<protein>
    <submittedName>
        <fullName evidence="2">Uncharacterized protein</fullName>
    </submittedName>
</protein>
<organism evidence="2 3">
    <name type="scientific">Caldinitratiruptor microaerophilus</name>
    <dbReference type="NCBI Taxonomy" id="671077"/>
    <lineage>
        <taxon>Bacteria</taxon>
        <taxon>Bacillati</taxon>
        <taxon>Bacillota</taxon>
        <taxon>Clostridia</taxon>
        <taxon>Eubacteriales</taxon>
        <taxon>Symbiobacteriaceae</taxon>
        <taxon>Caldinitratiruptor</taxon>
    </lineage>
</organism>
<gene>
    <name evidence="2" type="ORF">caldi_09600</name>
</gene>
<dbReference type="KEGG" id="cmic:caldi_09600"/>
<keyword evidence="3" id="KW-1185">Reference proteome</keyword>
<evidence type="ECO:0000256" key="1">
    <source>
        <dbReference type="SAM" id="Coils"/>
    </source>
</evidence>
<dbReference type="NCBIfam" id="NF045650">
    <property type="entry name" value="CD1247_Nterm"/>
    <property type="match status" value="1"/>
</dbReference>
<sequence length="135" mass="13820">MADLRARVAYLSGLIEGLDVEAGSAEGRVLAEMVGVLGEMAEAVEALSRQAEELEEYVDEVSEDLDDLVSEIAFIPDGQVLNEEGDDGDADEEAAGADVTEIRCPNCGATVAVTAGEGTDGAVSVTCPNCGAPVS</sequence>
<feature type="coiled-coil region" evidence="1">
    <location>
        <begin position="37"/>
        <end position="71"/>
    </location>
</feature>
<dbReference type="InterPro" id="IPR054688">
    <property type="entry name" value="CD1247_N"/>
</dbReference>
<dbReference type="AlphaFoldDB" id="A0AA35G7H3"/>